<dbReference type="SUPFAM" id="SSF52317">
    <property type="entry name" value="Class I glutamine amidotransferase-like"/>
    <property type="match status" value="1"/>
</dbReference>
<comment type="caution">
    <text evidence="2">The sequence shown here is derived from an EMBL/GenBank/DDBJ whole genome shotgun (WGS) entry which is preliminary data.</text>
</comment>
<evidence type="ECO:0000313" key="2">
    <source>
        <dbReference type="EMBL" id="MBR1368547.1"/>
    </source>
</evidence>
<dbReference type="AlphaFoldDB" id="A0A8J8B6D8"/>
<sequence length="171" mass="17809">MKLLIAVAPDRFRDEELSEPLKVFNAEGIEVVIGSTQTGECLGMLGDRVEATVTFADADPDEYDGIVIIGGIGSQDFLWTSAELVGVVKDLFERGKVVSAICLSPAILGIAGVLNGRRATFFVSPASNRVMDEAGVIISKDPVVTDGTIVTANGPGAAKAFGEAVVAALKQ</sequence>
<dbReference type="InterPro" id="IPR050325">
    <property type="entry name" value="Prot/Nucl_acid_deglycase"/>
</dbReference>
<evidence type="ECO:0000313" key="3">
    <source>
        <dbReference type="Proteomes" id="UP000730161"/>
    </source>
</evidence>
<keyword evidence="3" id="KW-1185">Reference proteome</keyword>
<dbReference type="PANTHER" id="PTHR48094">
    <property type="entry name" value="PROTEIN/NUCLEIC ACID DEGLYCASE DJ-1-RELATED"/>
    <property type="match status" value="1"/>
</dbReference>
<gene>
    <name evidence="2" type="ORF">RJ53_03115</name>
</gene>
<evidence type="ECO:0000259" key="1">
    <source>
        <dbReference type="Pfam" id="PF01965"/>
    </source>
</evidence>
<dbReference type="Gene3D" id="3.40.50.880">
    <property type="match status" value="1"/>
</dbReference>
<dbReference type="Proteomes" id="UP000730161">
    <property type="component" value="Unassembled WGS sequence"/>
</dbReference>
<dbReference type="RefSeq" id="WP_211530176.1">
    <property type="nucleotide sequence ID" value="NZ_JWHL01000003.1"/>
</dbReference>
<organism evidence="2 3">
    <name type="scientific">Methanocalculus chunghsingensis</name>
    <dbReference type="NCBI Taxonomy" id="156457"/>
    <lineage>
        <taxon>Archaea</taxon>
        <taxon>Methanobacteriati</taxon>
        <taxon>Methanobacteriota</taxon>
        <taxon>Stenosarchaea group</taxon>
        <taxon>Methanomicrobia</taxon>
        <taxon>Methanomicrobiales</taxon>
        <taxon>Methanocalculaceae</taxon>
        <taxon>Methanocalculus</taxon>
    </lineage>
</organism>
<dbReference type="OrthoDB" id="82036at2157"/>
<dbReference type="GO" id="GO:0005737">
    <property type="term" value="C:cytoplasm"/>
    <property type="evidence" value="ECO:0007669"/>
    <property type="project" value="TreeGrafter"/>
</dbReference>
<reference evidence="2" key="1">
    <citation type="submission" date="2014-12" db="EMBL/GenBank/DDBJ databases">
        <authorList>
            <person name="Huang H.-H."/>
            <person name="Chen S.-C."/>
            <person name="Lai M.-C."/>
        </authorList>
    </citation>
    <scope>NUCLEOTIDE SEQUENCE</scope>
    <source>
        <strain evidence="2">K1F9705b</strain>
    </source>
</reference>
<protein>
    <recommendedName>
        <fullName evidence="1">DJ-1/PfpI domain-containing protein</fullName>
    </recommendedName>
</protein>
<proteinExistence type="predicted"/>
<dbReference type="EMBL" id="JWHL01000003">
    <property type="protein sequence ID" value="MBR1368547.1"/>
    <property type="molecule type" value="Genomic_DNA"/>
</dbReference>
<dbReference type="InterPro" id="IPR029062">
    <property type="entry name" value="Class_I_gatase-like"/>
</dbReference>
<feature type="domain" description="DJ-1/PfpI" evidence="1">
    <location>
        <begin position="1"/>
        <end position="167"/>
    </location>
</feature>
<dbReference type="Pfam" id="PF01965">
    <property type="entry name" value="DJ-1_PfpI"/>
    <property type="match status" value="1"/>
</dbReference>
<dbReference type="PANTHER" id="PTHR48094:SF12">
    <property type="entry name" value="PARKINSON DISEASE PROTEIN 7 HOMOLOG"/>
    <property type="match status" value="1"/>
</dbReference>
<name>A0A8J8B6D8_9EURY</name>
<dbReference type="InterPro" id="IPR002818">
    <property type="entry name" value="DJ-1/PfpI"/>
</dbReference>
<accession>A0A8J8B6D8</accession>